<evidence type="ECO:0000256" key="2">
    <source>
        <dbReference type="ARBA" id="ARBA00022649"/>
    </source>
</evidence>
<evidence type="ECO:0000256" key="5">
    <source>
        <dbReference type="ARBA" id="ARBA00022801"/>
    </source>
</evidence>
<proteinExistence type="inferred from homology"/>
<evidence type="ECO:0000256" key="3">
    <source>
        <dbReference type="ARBA" id="ARBA00022722"/>
    </source>
</evidence>
<dbReference type="GO" id="GO:0016787">
    <property type="term" value="F:hydrolase activity"/>
    <property type="evidence" value="ECO:0007669"/>
    <property type="project" value="UniProtKB-KW"/>
</dbReference>
<evidence type="ECO:0000313" key="9">
    <source>
        <dbReference type="EMBL" id="TAA73718.1"/>
    </source>
</evidence>
<evidence type="ECO:0000256" key="1">
    <source>
        <dbReference type="ARBA" id="ARBA00001946"/>
    </source>
</evidence>
<dbReference type="Gene3D" id="3.40.50.1010">
    <property type="entry name" value="5'-nuclease"/>
    <property type="match status" value="1"/>
</dbReference>
<feature type="domain" description="PIN" evidence="8">
    <location>
        <begin position="2"/>
        <end position="125"/>
    </location>
</feature>
<keyword evidence="6" id="KW-0460">Magnesium</keyword>
<dbReference type="PANTHER" id="PTHR33653">
    <property type="entry name" value="RIBONUCLEASE VAPC2"/>
    <property type="match status" value="1"/>
</dbReference>
<reference evidence="9" key="1">
    <citation type="submission" date="2017-07" db="EMBL/GenBank/DDBJ databases">
        <title>The cable genome - Insights into the physiology and evolution of filamentous bacteria capable of sulfide oxidation via long distance electron transfer.</title>
        <authorList>
            <person name="Thorup C."/>
            <person name="Bjerg J.T."/>
            <person name="Schreiber L."/>
            <person name="Nielsen L.P."/>
            <person name="Kjeldsen K.U."/>
            <person name="Boesen T."/>
            <person name="Boggild A."/>
            <person name="Meysman F."/>
            <person name="Geelhoed J."/>
            <person name="Schramm A."/>
        </authorList>
    </citation>
    <scope>NUCLEOTIDE SEQUENCE [LARGE SCALE GENOMIC DNA]</scope>
    <source>
        <strain evidence="9">GS</strain>
    </source>
</reference>
<evidence type="ECO:0000256" key="7">
    <source>
        <dbReference type="ARBA" id="ARBA00038093"/>
    </source>
</evidence>
<gene>
    <name evidence="9" type="ORF">CDV28_1665</name>
</gene>
<dbReference type="PANTHER" id="PTHR33653:SF1">
    <property type="entry name" value="RIBONUCLEASE VAPC2"/>
    <property type="match status" value="1"/>
</dbReference>
<keyword evidence="10" id="KW-1185">Reference proteome</keyword>
<evidence type="ECO:0000313" key="10">
    <source>
        <dbReference type="Proteomes" id="UP000316238"/>
    </source>
</evidence>
<evidence type="ECO:0000256" key="6">
    <source>
        <dbReference type="ARBA" id="ARBA00022842"/>
    </source>
</evidence>
<dbReference type="InterPro" id="IPR002716">
    <property type="entry name" value="PIN_dom"/>
</dbReference>
<accession>A0A521FY76</accession>
<dbReference type="GO" id="GO:0046872">
    <property type="term" value="F:metal ion binding"/>
    <property type="evidence" value="ECO:0007669"/>
    <property type="project" value="UniProtKB-KW"/>
</dbReference>
<organism evidence="9 10">
    <name type="scientific">Candidatus Electronema aureum</name>
    <dbReference type="NCBI Taxonomy" id="2005002"/>
    <lineage>
        <taxon>Bacteria</taxon>
        <taxon>Pseudomonadati</taxon>
        <taxon>Thermodesulfobacteriota</taxon>
        <taxon>Desulfobulbia</taxon>
        <taxon>Desulfobulbales</taxon>
        <taxon>Desulfobulbaceae</taxon>
        <taxon>Candidatus Electronema</taxon>
    </lineage>
</organism>
<keyword evidence="9" id="KW-0255">Endonuclease</keyword>
<protein>
    <submittedName>
        <fullName evidence="9">tRNA(fMet)-specific endonuclease VapC</fullName>
        <ecNumber evidence="9">3.1.-.-</ecNumber>
    </submittedName>
</protein>
<dbReference type="InterPro" id="IPR050556">
    <property type="entry name" value="Type_II_TA_system_RNase"/>
</dbReference>
<dbReference type="AlphaFoldDB" id="A0A521FY76"/>
<comment type="caution">
    <text evidence="9">The sequence shown here is derived from an EMBL/GenBank/DDBJ whole genome shotgun (WGS) entry which is preliminary data.</text>
</comment>
<name>A0A521FY76_9BACT</name>
<keyword evidence="5 9" id="KW-0378">Hydrolase</keyword>
<evidence type="ECO:0000256" key="4">
    <source>
        <dbReference type="ARBA" id="ARBA00022723"/>
    </source>
</evidence>
<evidence type="ECO:0000259" key="8">
    <source>
        <dbReference type="Pfam" id="PF01850"/>
    </source>
</evidence>
<comment type="similarity">
    <text evidence="7">Belongs to the PINc/VapC protein family.</text>
</comment>
<comment type="cofactor">
    <cofactor evidence="1">
        <name>Mg(2+)</name>
        <dbReference type="ChEBI" id="CHEBI:18420"/>
    </cofactor>
</comment>
<dbReference type="SUPFAM" id="SSF88723">
    <property type="entry name" value="PIN domain-like"/>
    <property type="match status" value="1"/>
</dbReference>
<dbReference type="CDD" id="cd18752">
    <property type="entry name" value="PIN_VapC4-5_FitB-like"/>
    <property type="match status" value="1"/>
</dbReference>
<dbReference type="InterPro" id="IPR029060">
    <property type="entry name" value="PIN-like_dom_sf"/>
</dbReference>
<dbReference type="EMBL" id="NQJD01000066">
    <property type="protein sequence ID" value="TAA73718.1"/>
    <property type="molecule type" value="Genomic_DNA"/>
</dbReference>
<keyword evidence="4" id="KW-0479">Metal-binding</keyword>
<dbReference type="GO" id="GO:0004519">
    <property type="term" value="F:endonuclease activity"/>
    <property type="evidence" value="ECO:0007669"/>
    <property type="project" value="UniProtKB-KW"/>
</dbReference>
<sequence>MYLFDTDIITNVLKKQPSQCLLERLALLPKHQQHISTVTVSEIVYGAMKSSRAAYHLNNLEQILLPSVNVVSFDSKAACVCGRLRAELEKKRQPLDLADLEIASIAIAENLILVTGNIRHFGRIKELRLEDWL</sequence>
<dbReference type="EC" id="3.1.-.-" evidence="9"/>
<dbReference type="Pfam" id="PF01850">
    <property type="entry name" value="PIN"/>
    <property type="match status" value="1"/>
</dbReference>
<dbReference type="Proteomes" id="UP000316238">
    <property type="component" value="Unassembled WGS sequence"/>
</dbReference>
<keyword evidence="2" id="KW-1277">Toxin-antitoxin system</keyword>
<keyword evidence="3" id="KW-0540">Nuclease</keyword>